<accession>A0A813KXB0</accession>
<dbReference type="Proteomes" id="UP000626109">
    <property type="component" value="Unassembled WGS sequence"/>
</dbReference>
<protein>
    <submittedName>
        <fullName evidence="2">Uncharacterized protein</fullName>
    </submittedName>
</protein>
<name>A0A813KXB0_POLGL</name>
<gene>
    <name evidence="2" type="ORF">PGLA2088_LOCUS39911</name>
</gene>
<feature type="compositionally biased region" description="Low complexity" evidence="1">
    <location>
        <begin position="58"/>
        <end position="83"/>
    </location>
</feature>
<reference evidence="2" key="1">
    <citation type="submission" date="2021-02" db="EMBL/GenBank/DDBJ databases">
        <authorList>
            <person name="Dougan E. K."/>
            <person name="Rhodes N."/>
            <person name="Thang M."/>
            <person name="Chan C."/>
        </authorList>
    </citation>
    <scope>NUCLEOTIDE SEQUENCE</scope>
</reference>
<evidence type="ECO:0000313" key="3">
    <source>
        <dbReference type="Proteomes" id="UP000626109"/>
    </source>
</evidence>
<feature type="compositionally biased region" description="Low complexity" evidence="1">
    <location>
        <begin position="90"/>
        <end position="121"/>
    </location>
</feature>
<dbReference type="AlphaFoldDB" id="A0A813KXB0"/>
<feature type="non-terminal residue" evidence="2">
    <location>
        <position position="187"/>
    </location>
</feature>
<feature type="region of interest" description="Disordered" evidence="1">
    <location>
        <begin position="34"/>
        <end position="187"/>
    </location>
</feature>
<evidence type="ECO:0000256" key="1">
    <source>
        <dbReference type="SAM" id="MobiDB-lite"/>
    </source>
</evidence>
<dbReference type="EMBL" id="CAJNNW010033316">
    <property type="protein sequence ID" value="CAE8718133.1"/>
    <property type="molecule type" value="Genomic_DNA"/>
</dbReference>
<sequence>VKQLRRPVGSQRKVGQIIYRVLTPQAGQLSCKQSSCPPATPTSPPAMRELPSIRHNHNNNTNKNIKNNNNNNHNNNNNNTQAPVVPPPVWRTTRTTTTPPTTTTTAAAETTATAVTTTTTAGGRTLSDGDPRNDPWKVSSTCSVRAVSAGSPSNGHRKARSGKQKDDAGKGFTHVAPWNSDVHTTAP</sequence>
<organism evidence="2 3">
    <name type="scientific">Polarella glacialis</name>
    <name type="common">Dinoflagellate</name>
    <dbReference type="NCBI Taxonomy" id="89957"/>
    <lineage>
        <taxon>Eukaryota</taxon>
        <taxon>Sar</taxon>
        <taxon>Alveolata</taxon>
        <taxon>Dinophyceae</taxon>
        <taxon>Suessiales</taxon>
        <taxon>Suessiaceae</taxon>
        <taxon>Polarella</taxon>
    </lineage>
</organism>
<evidence type="ECO:0000313" key="2">
    <source>
        <dbReference type="EMBL" id="CAE8718133.1"/>
    </source>
</evidence>
<proteinExistence type="predicted"/>
<comment type="caution">
    <text evidence="2">The sequence shown here is derived from an EMBL/GenBank/DDBJ whole genome shotgun (WGS) entry which is preliminary data.</text>
</comment>